<sequence length="88" mass="10054">MGFHACWAPEKAPGNFSRIMARDLYSGYCICPGMFCPVLPGFNIAFCCNRKGLADHFPYALVRSRYPDRKINSLLQEEPVKYFDACYC</sequence>
<name>A0A399CW51_9BACT</name>
<dbReference type="EMBL" id="QWET01000016">
    <property type="protein sequence ID" value="RIH63769.1"/>
    <property type="molecule type" value="Genomic_DNA"/>
</dbReference>
<protein>
    <submittedName>
        <fullName evidence="1">Uncharacterized protein</fullName>
    </submittedName>
</protein>
<evidence type="ECO:0000313" key="1">
    <source>
        <dbReference type="EMBL" id="RIH63769.1"/>
    </source>
</evidence>
<gene>
    <name evidence="1" type="ORF">D1164_17675</name>
</gene>
<dbReference type="Proteomes" id="UP000266441">
    <property type="component" value="Unassembled WGS sequence"/>
</dbReference>
<accession>A0A399CW51</accession>
<evidence type="ECO:0000313" key="2">
    <source>
        <dbReference type="Proteomes" id="UP000266441"/>
    </source>
</evidence>
<dbReference type="AlphaFoldDB" id="A0A399CW51"/>
<proteinExistence type="predicted"/>
<comment type="caution">
    <text evidence="1">The sequence shown here is derived from an EMBL/GenBank/DDBJ whole genome shotgun (WGS) entry which is preliminary data.</text>
</comment>
<reference evidence="1 2" key="1">
    <citation type="journal article" date="2015" name="Int. J. Syst. Evol. Microbiol.">
        <title>Mariniphaga sediminis sp. nov., isolated from coastal sediment.</title>
        <authorList>
            <person name="Wang F.Q."/>
            <person name="Shen Q.Y."/>
            <person name="Chen G.J."/>
            <person name="Du Z.J."/>
        </authorList>
    </citation>
    <scope>NUCLEOTIDE SEQUENCE [LARGE SCALE GENOMIC DNA]</scope>
    <source>
        <strain evidence="1 2">SY21</strain>
    </source>
</reference>
<organism evidence="1 2">
    <name type="scientific">Mariniphaga sediminis</name>
    <dbReference type="NCBI Taxonomy" id="1628158"/>
    <lineage>
        <taxon>Bacteria</taxon>
        <taxon>Pseudomonadati</taxon>
        <taxon>Bacteroidota</taxon>
        <taxon>Bacteroidia</taxon>
        <taxon>Marinilabiliales</taxon>
        <taxon>Prolixibacteraceae</taxon>
        <taxon>Mariniphaga</taxon>
    </lineage>
</organism>
<keyword evidence="2" id="KW-1185">Reference proteome</keyword>